<dbReference type="RefSeq" id="WP_072604839.1">
    <property type="nucleotide sequence ID" value="NZ_CABMOC010000007.1"/>
</dbReference>
<proteinExistence type="predicted"/>
<reference evidence="3 4" key="1">
    <citation type="journal article" date="2018" name="Front. Microbiol.">
        <title>Phylogeny of Vibrio vulnificus from the Analysis of the Core-Genome: Implications for Intra-Species Taxonomy.</title>
        <authorList>
            <person name="Roig F.J."/>
            <person name="Gonzalez-Candelas F."/>
            <person name="Sanjuan E."/>
            <person name="Fouz B."/>
            <person name="Feil E.J."/>
            <person name="Llorens C."/>
            <person name="Baker-Austin C."/>
            <person name="Oliver J.D."/>
            <person name="Danin-Poleg Y."/>
            <person name="Gibas C.J."/>
            <person name="Kashi Y."/>
            <person name="Gulig P.A."/>
            <person name="Morrison S.S."/>
            <person name="Amaro C."/>
        </authorList>
    </citation>
    <scope>NUCLEOTIDE SEQUENCE [LARGE SCALE GENOMIC DNA]</scope>
    <source>
        <strain evidence="3 4">CECT4608</strain>
    </source>
</reference>
<keyword evidence="3" id="KW-0808">Transferase</keyword>
<dbReference type="GO" id="GO:0000155">
    <property type="term" value="F:phosphorelay sensor kinase activity"/>
    <property type="evidence" value="ECO:0007669"/>
    <property type="project" value="InterPro"/>
</dbReference>
<dbReference type="InterPro" id="IPR036890">
    <property type="entry name" value="HATPase_C_sf"/>
</dbReference>
<feature type="transmembrane region" description="Helical" evidence="1">
    <location>
        <begin position="59"/>
        <end position="80"/>
    </location>
</feature>
<keyword evidence="1" id="KW-1133">Transmembrane helix</keyword>
<organism evidence="3 4">
    <name type="scientific">Vibrio vulnificus</name>
    <dbReference type="NCBI Taxonomy" id="672"/>
    <lineage>
        <taxon>Bacteria</taxon>
        <taxon>Pseudomonadati</taxon>
        <taxon>Pseudomonadota</taxon>
        <taxon>Gammaproteobacteria</taxon>
        <taxon>Vibrionales</taxon>
        <taxon>Vibrionaceae</taxon>
        <taxon>Vibrio</taxon>
    </lineage>
</organism>
<dbReference type="InterPro" id="IPR010559">
    <property type="entry name" value="Sig_transdc_His_kin_internal"/>
</dbReference>
<dbReference type="InterPro" id="IPR003594">
    <property type="entry name" value="HATPase_dom"/>
</dbReference>
<name>A0A2S3QXZ9_VIBVL</name>
<comment type="caution">
    <text evidence="3">The sequence shown here is derived from an EMBL/GenBank/DDBJ whole genome shotgun (WGS) entry which is preliminary data.</text>
</comment>
<dbReference type="Gene3D" id="3.30.565.10">
    <property type="entry name" value="Histidine kinase-like ATPase, C-terminal domain"/>
    <property type="match status" value="1"/>
</dbReference>
<feature type="domain" description="Histidine kinase/HSP90-like ATPase" evidence="2">
    <location>
        <begin position="263"/>
        <end position="360"/>
    </location>
</feature>
<dbReference type="PANTHER" id="PTHR34220:SF9">
    <property type="entry name" value="SIGNAL TRANSDUCTION HISTIDINE KINASE INTERNAL REGION DOMAIN-CONTAINING PROTEIN"/>
    <property type="match status" value="1"/>
</dbReference>
<feature type="transmembrane region" description="Helical" evidence="1">
    <location>
        <begin position="118"/>
        <end position="139"/>
    </location>
</feature>
<keyword evidence="1" id="KW-0472">Membrane</keyword>
<dbReference type="Pfam" id="PF06580">
    <property type="entry name" value="His_kinase"/>
    <property type="match status" value="1"/>
</dbReference>
<dbReference type="AlphaFoldDB" id="A0A2S3QXZ9"/>
<evidence type="ECO:0000313" key="4">
    <source>
        <dbReference type="Proteomes" id="UP000237466"/>
    </source>
</evidence>
<dbReference type="SMART" id="SM00387">
    <property type="entry name" value="HATPase_c"/>
    <property type="match status" value="1"/>
</dbReference>
<feature type="transmembrane region" description="Helical" evidence="1">
    <location>
        <begin position="33"/>
        <end position="53"/>
    </location>
</feature>
<sequence length="367" mass="40921">MFFSRVAKNRAAQEALSSNHLASNDAQALEGGWLRSFAVTSIFCLFVSVLTLSVWGGAYYIHLIISFGFGYSALFFSWLIEKLFPMMPRNAEILLSLTACLLFGILNARFWVGDYFGITDMVPVGLMGLLFSGMCYFYFHSKEQQMLAAHELEVMKREKAEQERALLMSQLKQLQSQIEPHFLFNTLANISALMSCDVEKAQQMLTRLTDLLRSTLKSSREERTLLASELEILDAYLAIQKIRLGERLEYHIHCPEGLKGCVIPPMLIQPLVENAITHGIEPKVEGGKVEVRVMKNELGLELRVVDTGVGFGQASRSGSGVGLNNIKQRLATLFGELGTLTLLEGRHGGVCAVIQMPPQQEKQEPKA</sequence>
<protein>
    <submittedName>
        <fullName evidence="3">Sensor histidine kinase</fullName>
    </submittedName>
</protein>
<dbReference type="Pfam" id="PF02518">
    <property type="entry name" value="HATPase_c"/>
    <property type="match status" value="1"/>
</dbReference>
<feature type="transmembrane region" description="Helical" evidence="1">
    <location>
        <begin position="92"/>
        <end position="112"/>
    </location>
</feature>
<keyword evidence="1" id="KW-0812">Transmembrane</keyword>
<dbReference type="EMBL" id="PDGH01000126">
    <property type="protein sequence ID" value="POB43825.1"/>
    <property type="molecule type" value="Genomic_DNA"/>
</dbReference>
<gene>
    <name evidence="3" type="ORF">CRN52_19010</name>
</gene>
<dbReference type="InterPro" id="IPR050640">
    <property type="entry name" value="Bact_2-comp_sensor_kinase"/>
</dbReference>
<dbReference type="PANTHER" id="PTHR34220">
    <property type="entry name" value="SENSOR HISTIDINE KINASE YPDA"/>
    <property type="match status" value="1"/>
</dbReference>
<keyword evidence="3" id="KW-0418">Kinase</keyword>
<dbReference type="Proteomes" id="UP000237466">
    <property type="component" value="Unassembled WGS sequence"/>
</dbReference>
<dbReference type="GO" id="GO:0016020">
    <property type="term" value="C:membrane"/>
    <property type="evidence" value="ECO:0007669"/>
    <property type="project" value="InterPro"/>
</dbReference>
<evidence type="ECO:0000313" key="3">
    <source>
        <dbReference type="EMBL" id="POB43825.1"/>
    </source>
</evidence>
<accession>A0A2S3QXZ9</accession>
<dbReference type="SUPFAM" id="SSF55874">
    <property type="entry name" value="ATPase domain of HSP90 chaperone/DNA topoisomerase II/histidine kinase"/>
    <property type="match status" value="1"/>
</dbReference>
<evidence type="ECO:0000256" key="1">
    <source>
        <dbReference type="SAM" id="Phobius"/>
    </source>
</evidence>
<evidence type="ECO:0000259" key="2">
    <source>
        <dbReference type="SMART" id="SM00387"/>
    </source>
</evidence>